<organism evidence="1 2">
    <name type="scientific">Cronobacter sakazakii (strain ATCC BAA-894)</name>
    <name type="common">Enterobacter sakazakii</name>
    <dbReference type="NCBI Taxonomy" id="290339"/>
    <lineage>
        <taxon>Bacteria</taxon>
        <taxon>Pseudomonadati</taxon>
        <taxon>Pseudomonadota</taxon>
        <taxon>Gammaproteobacteria</taxon>
        <taxon>Enterobacterales</taxon>
        <taxon>Enterobacteriaceae</taxon>
        <taxon>Cronobacter</taxon>
    </lineage>
</organism>
<dbReference type="EMBL" id="CP000783">
    <property type="protein sequence ID" value="ABU76315.1"/>
    <property type="molecule type" value="Genomic_DNA"/>
</dbReference>
<sequence>MVFNSDGFAEQDFIQKVYIADISGEYIGTSEVMISRGTGLPAGAYLDAPPPLQEGKAIIRNANGSEWIITSDYRGKTAYSTDKSKTMIINEPGDIPDGFTLSGPPRAWEFWDGEKWLPDDKALKDIQQKEAVERKTMLMNEASNEISLLQDAVDLDMATEDETTRLLALKKFRVLLSRIDTTSAPDISWPIAP</sequence>
<name>A7MLN9_CROS8</name>
<evidence type="ECO:0000313" key="1">
    <source>
        <dbReference type="EMBL" id="ABU76315.1"/>
    </source>
</evidence>
<dbReference type="InterPro" id="IPR003458">
    <property type="entry name" value="Phage_T4_Gp38_tail_assem"/>
</dbReference>
<dbReference type="PANTHER" id="PTHR34413">
    <property type="entry name" value="PROPHAGE TAIL FIBER ASSEMBLY PROTEIN HOMOLOG TFAE-RELATED-RELATED"/>
    <property type="match status" value="1"/>
</dbReference>
<keyword evidence="2" id="KW-1185">Reference proteome</keyword>
<evidence type="ECO:0008006" key="3">
    <source>
        <dbReference type="Google" id="ProtNLM"/>
    </source>
</evidence>
<dbReference type="PATRIC" id="fig|290339.8.peg.926"/>
<proteinExistence type="predicted"/>
<dbReference type="HOGENOM" id="CLU_094206_3_0_6"/>
<dbReference type="InterPro" id="IPR051220">
    <property type="entry name" value="TFA_Chaperone"/>
</dbReference>
<dbReference type="PANTHER" id="PTHR34413:SF2">
    <property type="entry name" value="PROPHAGE TAIL FIBER ASSEMBLY PROTEIN HOMOLOG TFAE-RELATED"/>
    <property type="match status" value="1"/>
</dbReference>
<evidence type="ECO:0000313" key="2">
    <source>
        <dbReference type="Proteomes" id="UP000000260"/>
    </source>
</evidence>
<dbReference type="RefSeq" id="WP_012124246.1">
    <property type="nucleotide sequence ID" value="NC_009778.1"/>
</dbReference>
<dbReference type="Pfam" id="PF02413">
    <property type="entry name" value="Caudo_TAP"/>
    <property type="match status" value="1"/>
</dbReference>
<dbReference type="AlphaFoldDB" id="A7MLN9"/>
<gene>
    <name evidence="1" type="ordered locus">ESA_01046</name>
</gene>
<accession>A7MLN9</accession>
<protein>
    <recommendedName>
        <fullName evidence="3">Tail fiber assembly protein</fullName>
    </recommendedName>
</protein>
<dbReference type="KEGG" id="esa:ESA_01046"/>
<reference evidence="1 2" key="1">
    <citation type="journal article" date="2010" name="PLoS ONE">
        <title>Genome sequence of Cronobacter sakazakii BAA-894 and comparative genomic hybridization analysis with other Cronobacter species.</title>
        <authorList>
            <person name="Kucerova E."/>
            <person name="Clifton S.W."/>
            <person name="Xia X.Q."/>
            <person name="Long F."/>
            <person name="Porwollik S."/>
            <person name="Fulton L."/>
            <person name="Fronick C."/>
            <person name="Minx P."/>
            <person name="Kyung K."/>
            <person name="Warren W."/>
            <person name="Fulton R."/>
            <person name="Feng D."/>
            <person name="Wollam A."/>
            <person name="Shah N."/>
            <person name="Bhonagiri V."/>
            <person name="Nash W.E."/>
            <person name="Hallsworth-Pepin K."/>
            <person name="Wilson R.K."/>
            <person name="McClelland M."/>
            <person name="Forsythe S.J."/>
        </authorList>
    </citation>
    <scope>NUCLEOTIDE SEQUENCE [LARGE SCALE GENOMIC DNA]</scope>
    <source>
        <strain evidence="1 2">ATCC BAA-894</strain>
    </source>
</reference>
<dbReference type="Proteomes" id="UP000000260">
    <property type="component" value="Chromosome"/>
</dbReference>